<keyword evidence="1" id="KW-0808">Transferase</keyword>
<dbReference type="SUPFAM" id="SSF56672">
    <property type="entry name" value="DNA/RNA polymerases"/>
    <property type="match status" value="1"/>
</dbReference>
<dbReference type="OrthoDB" id="1928766at2759"/>
<protein>
    <submittedName>
        <fullName evidence="1">RNA-directed DNA polymerase-like protein</fullName>
    </submittedName>
</protein>
<keyword evidence="1" id="KW-0695">RNA-directed DNA polymerase</keyword>
<dbReference type="AlphaFoldDB" id="A0A5B6VDJ4"/>
<comment type="caution">
    <text evidence="1">The sequence shown here is derived from an EMBL/GenBank/DDBJ whole genome shotgun (WGS) entry which is preliminary data.</text>
</comment>
<dbReference type="GO" id="GO:0003964">
    <property type="term" value="F:RNA-directed DNA polymerase activity"/>
    <property type="evidence" value="ECO:0007669"/>
    <property type="project" value="UniProtKB-KW"/>
</dbReference>
<proteinExistence type="predicted"/>
<dbReference type="EMBL" id="SMMG02000007">
    <property type="protein sequence ID" value="KAA3467172.1"/>
    <property type="molecule type" value="Genomic_DNA"/>
</dbReference>
<accession>A0A5B6VDJ4</accession>
<keyword evidence="2" id="KW-1185">Reference proteome</keyword>
<evidence type="ECO:0000313" key="2">
    <source>
        <dbReference type="Proteomes" id="UP000325315"/>
    </source>
</evidence>
<dbReference type="Gene3D" id="3.10.10.10">
    <property type="entry name" value="HIV Type 1 Reverse Transcriptase, subunit A, domain 1"/>
    <property type="match status" value="1"/>
</dbReference>
<keyword evidence="1" id="KW-0548">Nucleotidyltransferase</keyword>
<name>A0A5B6VDJ4_9ROSI</name>
<gene>
    <name evidence="1" type="ORF">EPI10_002209</name>
</gene>
<evidence type="ECO:0000313" key="1">
    <source>
        <dbReference type="EMBL" id="KAA3467172.1"/>
    </source>
</evidence>
<sequence length="82" mass="9389">MWHLNIRLGIPTRYGVLQVDPQVIVHKLKVLLEAKPIRKFAPQVVEAVRQEVAKLLSVGFIEEVEYPNWVSNVVMVKKTNGK</sequence>
<dbReference type="InterPro" id="IPR043502">
    <property type="entry name" value="DNA/RNA_pol_sf"/>
</dbReference>
<reference evidence="2" key="1">
    <citation type="journal article" date="2019" name="Plant Biotechnol. J.">
        <title>Genome sequencing of the Australian wild diploid species Gossypium australe highlights disease resistance and delayed gland morphogenesis.</title>
        <authorList>
            <person name="Cai Y."/>
            <person name="Cai X."/>
            <person name="Wang Q."/>
            <person name="Wang P."/>
            <person name="Zhang Y."/>
            <person name="Cai C."/>
            <person name="Xu Y."/>
            <person name="Wang K."/>
            <person name="Zhou Z."/>
            <person name="Wang C."/>
            <person name="Geng S."/>
            <person name="Li B."/>
            <person name="Dong Q."/>
            <person name="Hou Y."/>
            <person name="Wang H."/>
            <person name="Ai P."/>
            <person name="Liu Z."/>
            <person name="Yi F."/>
            <person name="Sun M."/>
            <person name="An G."/>
            <person name="Cheng J."/>
            <person name="Zhang Y."/>
            <person name="Shi Q."/>
            <person name="Xie Y."/>
            <person name="Shi X."/>
            <person name="Chang Y."/>
            <person name="Huang F."/>
            <person name="Chen Y."/>
            <person name="Hong S."/>
            <person name="Mi L."/>
            <person name="Sun Q."/>
            <person name="Zhang L."/>
            <person name="Zhou B."/>
            <person name="Peng R."/>
            <person name="Zhang X."/>
            <person name="Liu F."/>
        </authorList>
    </citation>
    <scope>NUCLEOTIDE SEQUENCE [LARGE SCALE GENOMIC DNA]</scope>
    <source>
        <strain evidence="2">cv. PA1801</strain>
    </source>
</reference>
<organism evidence="1 2">
    <name type="scientific">Gossypium australe</name>
    <dbReference type="NCBI Taxonomy" id="47621"/>
    <lineage>
        <taxon>Eukaryota</taxon>
        <taxon>Viridiplantae</taxon>
        <taxon>Streptophyta</taxon>
        <taxon>Embryophyta</taxon>
        <taxon>Tracheophyta</taxon>
        <taxon>Spermatophyta</taxon>
        <taxon>Magnoliopsida</taxon>
        <taxon>eudicotyledons</taxon>
        <taxon>Gunneridae</taxon>
        <taxon>Pentapetalae</taxon>
        <taxon>rosids</taxon>
        <taxon>malvids</taxon>
        <taxon>Malvales</taxon>
        <taxon>Malvaceae</taxon>
        <taxon>Malvoideae</taxon>
        <taxon>Gossypium</taxon>
    </lineage>
</organism>
<dbReference type="Proteomes" id="UP000325315">
    <property type="component" value="Unassembled WGS sequence"/>
</dbReference>